<evidence type="ECO:0000256" key="2">
    <source>
        <dbReference type="ARBA" id="ARBA00022679"/>
    </source>
</evidence>
<sequence>MLSGDLFSFGDACLLYDRKGRRYLIDLIEGVSFHYHRGLLAHGDIVGTAPGTTLASTLGAPLTLMRPRLADYTTKMGRGATIVYPKDIGAILTWADIAPGMTVLEAGTGSGALTMALSRAVGSSGRVISVDVREDHHKKARKLIGGFFNEFPPNIELLVGEFADVLQESTPDRVVLDMPEPWPHVPAIVERMRLGGTFCCYLPTVPQVEKVRAAMEETRRFIEVSSFEIMHREWAVSGRSVRPEHRMVGHTGFLTVGRTFAPLRKTARGPERD</sequence>
<keyword evidence="4" id="KW-0819">tRNA processing</keyword>
<evidence type="ECO:0000256" key="1">
    <source>
        <dbReference type="ARBA" id="ARBA00022603"/>
    </source>
</evidence>
<dbReference type="PROSITE" id="PS51620">
    <property type="entry name" value="SAM_TRM61"/>
    <property type="match status" value="1"/>
</dbReference>
<dbReference type="Pfam" id="PF08704">
    <property type="entry name" value="GCD14"/>
    <property type="match status" value="1"/>
</dbReference>
<dbReference type="GO" id="GO:0031515">
    <property type="term" value="C:tRNA (m1A) methyltransferase complex"/>
    <property type="evidence" value="ECO:0007669"/>
    <property type="project" value="InterPro"/>
</dbReference>
<dbReference type="PANTHER" id="PTHR12133:SF1">
    <property type="entry name" value="TRNA (ADENINE(58)-N(1))-METHYLTRANSFERASE, MITOCHONDRIAL"/>
    <property type="match status" value="1"/>
</dbReference>
<dbReference type="Gene3D" id="3.10.330.20">
    <property type="match status" value="1"/>
</dbReference>
<dbReference type="EMBL" id="UOEK01000217">
    <property type="protein sequence ID" value="VAW01661.1"/>
    <property type="molecule type" value="Genomic_DNA"/>
</dbReference>
<evidence type="ECO:0000256" key="4">
    <source>
        <dbReference type="ARBA" id="ARBA00022694"/>
    </source>
</evidence>
<gene>
    <name evidence="6" type="ORF">MNBD_ACTINO02-127</name>
</gene>
<dbReference type="SUPFAM" id="SSF53335">
    <property type="entry name" value="S-adenosyl-L-methionine-dependent methyltransferases"/>
    <property type="match status" value="1"/>
</dbReference>
<dbReference type="GO" id="GO:0030488">
    <property type="term" value="P:tRNA methylation"/>
    <property type="evidence" value="ECO:0007669"/>
    <property type="project" value="InterPro"/>
</dbReference>
<dbReference type="CDD" id="cd02440">
    <property type="entry name" value="AdoMet_MTases"/>
    <property type="match status" value="1"/>
</dbReference>
<protein>
    <submittedName>
        <fullName evidence="6">tRNA (Adenine(58)-N(1))-methyltransferase</fullName>
        <ecNumber evidence="6">2.1.1.220</ecNumber>
    </submittedName>
</protein>
<keyword evidence="2 6" id="KW-0808">Transferase</keyword>
<reference evidence="6" key="1">
    <citation type="submission" date="2018-06" db="EMBL/GenBank/DDBJ databases">
        <authorList>
            <person name="Zhirakovskaya E."/>
        </authorList>
    </citation>
    <scope>NUCLEOTIDE SEQUENCE</scope>
</reference>
<name>A0A3B0S6E8_9ZZZZ</name>
<dbReference type="FunFam" id="3.10.330.20:FF:000003">
    <property type="entry name" value="tRNA (Adenine(58)-N(1))-methyltransferase, mitochondrial isoform X1"/>
    <property type="match status" value="1"/>
</dbReference>
<evidence type="ECO:0000259" key="5">
    <source>
        <dbReference type="Pfam" id="PF08704"/>
    </source>
</evidence>
<dbReference type="EC" id="2.1.1.220" evidence="6"/>
<dbReference type="Gene3D" id="3.40.50.150">
    <property type="entry name" value="Vaccinia Virus protein VP39"/>
    <property type="match status" value="1"/>
</dbReference>
<dbReference type="GO" id="GO:0160107">
    <property type="term" value="F:tRNA (adenine(58)-N1)-methyltransferase activity"/>
    <property type="evidence" value="ECO:0007669"/>
    <property type="project" value="UniProtKB-EC"/>
</dbReference>
<feature type="domain" description="tRNA (adenine(58)-N(1))-methyltransferase catalytic subunit TRM61 C-terminal" evidence="5">
    <location>
        <begin position="72"/>
        <end position="239"/>
    </location>
</feature>
<dbReference type="InterPro" id="IPR029063">
    <property type="entry name" value="SAM-dependent_MTases_sf"/>
</dbReference>
<dbReference type="PANTHER" id="PTHR12133">
    <property type="entry name" value="TRNA (ADENINE(58)-N(1))-METHYLTRANSFERASE"/>
    <property type="match status" value="1"/>
</dbReference>
<dbReference type="Pfam" id="PF14801">
    <property type="entry name" value="TrmI-like_N"/>
    <property type="match status" value="1"/>
</dbReference>
<organism evidence="6">
    <name type="scientific">hydrothermal vent metagenome</name>
    <dbReference type="NCBI Taxonomy" id="652676"/>
    <lineage>
        <taxon>unclassified sequences</taxon>
        <taxon>metagenomes</taxon>
        <taxon>ecological metagenomes</taxon>
    </lineage>
</organism>
<keyword evidence="3" id="KW-0949">S-adenosyl-L-methionine</keyword>
<dbReference type="AlphaFoldDB" id="A0A3B0S6E8"/>
<dbReference type="PIRSF" id="PIRSF017269">
    <property type="entry name" value="GCD14"/>
    <property type="match status" value="1"/>
</dbReference>
<evidence type="ECO:0000313" key="6">
    <source>
        <dbReference type="EMBL" id="VAW01661.1"/>
    </source>
</evidence>
<keyword evidence="1 6" id="KW-0489">Methyltransferase</keyword>
<dbReference type="InterPro" id="IPR014816">
    <property type="entry name" value="tRNA_MeTrfase_Gcd14"/>
</dbReference>
<evidence type="ECO:0000256" key="3">
    <source>
        <dbReference type="ARBA" id="ARBA00022691"/>
    </source>
</evidence>
<accession>A0A3B0S6E8</accession>
<proteinExistence type="predicted"/>
<dbReference type="InterPro" id="IPR049470">
    <property type="entry name" value="TRM61_C"/>
</dbReference>